<keyword evidence="3" id="KW-1185">Reference proteome</keyword>
<dbReference type="EMBL" id="JBHSXI010000023">
    <property type="protein sequence ID" value="MFC6890680.1"/>
    <property type="molecule type" value="Genomic_DNA"/>
</dbReference>
<dbReference type="Pfam" id="PF24109">
    <property type="entry name" value="DUF7384"/>
    <property type="match status" value="1"/>
</dbReference>
<dbReference type="InterPro" id="IPR055808">
    <property type="entry name" value="DUF7384"/>
</dbReference>
<protein>
    <submittedName>
        <fullName evidence="2">Uncharacterized protein</fullName>
    </submittedName>
</protein>
<gene>
    <name evidence="2" type="ORF">ACFQEY_16955</name>
</gene>
<dbReference type="Proteomes" id="UP001596333">
    <property type="component" value="Unassembled WGS sequence"/>
</dbReference>
<dbReference type="RefSeq" id="WP_379770962.1">
    <property type="nucleotide sequence ID" value="NZ_JBHSXI010000023.1"/>
</dbReference>
<accession>A0ABD5UMP9</accession>
<organism evidence="2 3">
    <name type="scientific">Halorubrum trueperi</name>
    <dbReference type="NCBI Taxonomy" id="2004704"/>
    <lineage>
        <taxon>Archaea</taxon>
        <taxon>Methanobacteriati</taxon>
        <taxon>Methanobacteriota</taxon>
        <taxon>Stenosarchaea group</taxon>
        <taxon>Halobacteria</taxon>
        <taxon>Halobacteriales</taxon>
        <taxon>Haloferacaceae</taxon>
        <taxon>Halorubrum</taxon>
    </lineage>
</organism>
<evidence type="ECO:0000313" key="2">
    <source>
        <dbReference type="EMBL" id="MFC6890680.1"/>
    </source>
</evidence>
<name>A0ABD5UMP9_9EURY</name>
<feature type="region of interest" description="Disordered" evidence="1">
    <location>
        <begin position="194"/>
        <end position="227"/>
    </location>
</feature>
<evidence type="ECO:0000256" key="1">
    <source>
        <dbReference type="SAM" id="MobiDB-lite"/>
    </source>
</evidence>
<dbReference type="AlphaFoldDB" id="A0ABD5UMP9"/>
<comment type="caution">
    <text evidence="2">The sequence shown here is derived from an EMBL/GenBank/DDBJ whole genome shotgun (WGS) entry which is preliminary data.</text>
</comment>
<reference evidence="2 3" key="1">
    <citation type="journal article" date="2019" name="Int. J. Syst. Evol. Microbiol.">
        <title>The Global Catalogue of Microorganisms (GCM) 10K type strain sequencing project: providing services to taxonomists for standard genome sequencing and annotation.</title>
        <authorList>
            <consortium name="The Broad Institute Genomics Platform"/>
            <consortium name="The Broad Institute Genome Sequencing Center for Infectious Disease"/>
            <person name="Wu L."/>
            <person name="Ma J."/>
        </authorList>
    </citation>
    <scope>NUCLEOTIDE SEQUENCE [LARGE SCALE GENOMIC DNA]</scope>
    <source>
        <strain evidence="2 3">Y73</strain>
    </source>
</reference>
<evidence type="ECO:0000313" key="3">
    <source>
        <dbReference type="Proteomes" id="UP001596333"/>
    </source>
</evidence>
<feature type="region of interest" description="Disordered" evidence="1">
    <location>
        <begin position="24"/>
        <end position="63"/>
    </location>
</feature>
<proteinExistence type="predicted"/>
<feature type="compositionally biased region" description="Basic and acidic residues" evidence="1">
    <location>
        <begin position="24"/>
        <end position="62"/>
    </location>
</feature>
<sequence>MTFADLFGRAAEYDATEDAVRVALADRRSNSDPDRSPRTDEDADSHTEDSSKDFSTADRDPSPARVVADADVLAMDLFIDGSAREALDALRSHSWTTLVASDPLLDDAEAVIAALADDELAADWRAAVEAWREPVAHPTNDHPALASAYRGGAMQVVSLDPSLTGPKAAAGLRDRMPVSVRDPRAFATVFSPRGLYPETVGGEYPGPDRDPRSLGAVRSKTDGDQHG</sequence>